<keyword evidence="4" id="KW-0378">Hydrolase</keyword>
<dbReference type="EMBL" id="JABXBU010000012">
    <property type="protein sequence ID" value="KAF8789143.1"/>
    <property type="molecule type" value="Genomic_DNA"/>
</dbReference>
<keyword evidence="3" id="KW-1133">Transmembrane helix</keyword>
<dbReference type="Pfam" id="PF04199">
    <property type="entry name" value="Cyclase"/>
    <property type="match status" value="1"/>
</dbReference>
<keyword evidence="3" id="KW-0812">Transmembrane</keyword>
<dbReference type="GO" id="GO:0019441">
    <property type="term" value="P:L-tryptophan catabolic process to kynurenine"/>
    <property type="evidence" value="ECO:0007669"/>
    <property type="project" value="InterPro"/>
</dbReference>
<dbReference type="PANTHER" id="PTHR31118:SF12">
    <property type="entry name" value="CYCLASE-LIKE PROTEIN 2"/>
    <property type="match status" value="1"/>
</dbReference>
<reference evidence="4" key="1">
    <citation type="journal article" date="2020" name="bioRxiv">
        <title>Chromosome-level reference genome of the European wasp spider Argiope bruennichi: a resource for studies on range expansion and evolutionary adaptation.</title>
        <authorList>
            <person name="Sheffer M.M."/>
            <person name="Hoppe A."/>
            <person name="Krehenwinkel H."/>
            <person name="Uhl G."/>
            <person name="Kuss A.W."/>
            <person name="Jensen L."/>
            <person name="Jensen C."/>
            <person name="Gillespie R.G."/>
            <person name="Hoff K.J."/>
            <person name="Prost S."/>
        </authorList>
    </citation>
    <scope>NUCLEOTIDE SEQUENCE</scope>
</reference>
<evidence type="ECO:0000313" key="5">
    <source>
        <dbReference type="Proteomes" id="UP000807504"/>
    </source>
</evidence>
<evidence type="ECO:0000313" key="4">
    <source>
        <dbReference type="EMBL" id="KAF8789143.1"/>
    </source>
</evidence>
<feature type="transmembrane region" description="Helical" evidence="3">
    <location>
        <begin position="31"/>
        <end position="48"/>
    </location>
</feature>
<reference evidence="4" key="2">
    <citation type="submission" date="2020-06" db="EMBL/GenBank/DDBJ databases">
        <authorList>
            <person name="Sheffer M."/>
        </authorList>
    </citation>
    <scope>NUCLEOTIDE SEQUENCE</scope>
</reference>
<dbReference type="InterPro" id="IPR037175">
    <property type="entry name" value="KFase_sf"/>
</dbReference>
<evidence type="ECO:0000256" key="1">
    <source>
        <dbReference type="ARBA" id="ARBA00007865"/>
    </source>
</evidence>
<comment type="caution">
    <text evidence="4">The sequence shown here is derived from an EMBL/GenBank/DDBJ whole genome shotgun (WGS) entry which is preliminary data.</text>
</comment>
<evidence type="ECO:0000256" key="2">
    <source>
        <dbReference type="SAM" id="MobiDB-lite"/>
    </source>
</evidence>
<dbReference type="Gene3D" id="3.50.30.50">
    <property type="entry name" value="Putative cyclase"/>
    <property type="match status" value="1"/>
</dbReference>
<dbReference type="Proteomes" id="UP000807504">
    <property type="component" value="Unassembled WGS sequence"/>
</dbReference>
<proteinExistence type="inferred from homology"/>
<dbReference type="AlphaFoldDB" id="A0A8T0FJZ2"/>
<dbReference type="SUPFAM" id="SSF102198">
    <property type="entry name" value="Putative cyclase"/>
    <property type="match status" value="1"/>
</dbReference>
<organism evidence="4 5">
    <name type="scientific">Argiope bruennichi</name>
    <name type="common">Wasp spider</name>
    <name type="synonym">Aranea bruennichi</name>
    <dbReference type="NCBI Taxonomy" id="94029"/>
    <lineage>
        <taxon>Eukaryota</taxon>
        <taxon>Metazoa</taxon>
        <taxon>Ecdysozoa</taxon>
        <taxon>Arthropoda</taxon>
        <taxon>Chelicerata</taxon>
        <taxon>Arachnida</taxon>
        <taxon>Araneae</taxon>
        <taxon>Araneomorphae</taxon>
        <taxon>Entelegynae</taxon>
        <taxon>Araneoidea</taxon>
        <taxon>Araneidae</taxon>
        <taxon>Argiope</taxon>
    </lineage>
</organism>
<dbReference type="InterPro" id="IPR007325">
    <property type="entry name" value="KFase/CYL"/>
</dbReference>
<evidence type="ECO:0000256" key="3">
    <source>
        <dbReference type="SAM" id="Phobius"/>
    </source>
</evidence>
<dbReference type="GO" id="GO:0004061">
    <property type="term" value="F:arylformamidase activity"/>
    <property type="evidence" value="ECO:0007669"/>
    <property type="project" value="InterPro"/>
</dbReference>
<dbReference type="PANTHER" id="PTHR31118">
    <property type="entry name" value="CYCLASE-LIKE PROTEIN 2"/>
    <property type="match status" value="1"/>
</dbReference>
<keyword evidence="5" id="KW-1185">Reference proteome</keyword>
<comment type="similarity">
    <text evidence="1">Belongs to the Cyclase 1 superfamily.</text>
</comment>
<accession>A0A8T0FJZ2</accession>
<feature type="transmembrane region" description="Helical" evidence="3">
    <location>
        <begin position="300"/>
        <end position="320"/>
    </location>
</feature>
<name>A0A8T0FJZ2_ARGBR</name>
<feature type="region of interest" description="Disordered" evidence="2">
    <location>
        <begin position="1"/>
        <end position="22"/>
    </location>
</feature>
<protein>
    <submittedName>
        <fullName evidence="4">Isatin hydrolase like protein</fullName>
    </submittedName>
</protein>
<gene>
    <name evidence="4" type="ORF">HNY73_007109</name>
</gene>
<sequence>MDNQNRHTPHTYNSNTREPRRRGMKPAHKSFLIWHVLVAGYFLFNAFTKGDQIVHDLNIIDLSHVFDNTTIYWVTEPTLKLNVTYNGTIPEKNYWYQKEEISAATHGGTHLDAPCHFARGQWCVSDIPLTHLVVPAVVVDISAEVDGNPDVHLSSNHLIEWEKIHGHIPDRSLLLIYTGWSRFWPHPLNYTGTEERDKSQLKFPSIQPEAASWLVANRKIVGIGLDSMSVDIPNSSFPGTHVTLMEKNIYALENVNNLQLMPPTGATVFVMPMKLKGASGAPCRIFAQLPGSMTSGGSGYITFGSSFALVLAVVVGLILAKI</sequence>
<keyword evidence="3" id="KW-0472">Membrane</keyword>